<dbReference type="Proteomes" id="UP000031586">
    <property type="component" value="Unassembled WGS sequence"/>
</dbReference>
<protein>
    <submittedName>
        <fullName evidence="1">Uncharacterized protein</fullName>
    </submittedName>
</protein>
<dbReference type="PATRIC" id="fig|1229493.5.peg.742"/>
<evidence type="ECO:0000313" key="2">
    <source>
        <dbReference type="Proteomes" id="UP000031586"/>
    </source>
</evidence>
<dbReference type="EMBL" id="JPRD01000014">
    <property type="protein sequence ID" value="KIF53516.1"/>
    <property type="molecule type" value="Genomic_DNA"/>
</dbReference>
<evidence type="ECO:0000313" key="1">
    <source>
        <dbReference type="EMBL" id="KIF53516.1"/>
    </source>
</evidence>
<reference evidence="1 2" key="1">
    <citation type="submission" date="2014-07" db="EMBL/GenBank/DDBJ databases">
        <title>Unique and conserved regions in Vibrio harveyi and related species in comparison with the shrimp pathogen Vibrio harveyi CAIM 1792.</title>
        <authorList>
            <person name="Espinoza-Valles I."/>
            <person name="Vora G."/>
            <person name="Leekitcharoenphon P."/>
            <person name="Ussery D."/>
            <person name="Hoj L."/>
            <person name="Gomez-Gil B."/>
        </authorList>
    </citation>
    <scope>NUCLEOTIDE SEQUENCE [LARGE SCALE GENOMIC DNA]</scope>
    <source>
        <strain evidence="2">CAIM 1854 / LMG 25443</strain>
    </source>
</reference>
<proteinExistence type="predicted"/>
<organism evidence="1 2">
    <name type="scientific">Vibrio owensii CAIM 1854 = LMG 25443</name>
    <dbReference type="NCBI Taxonomy" id="1229493"/>
    <lineage>
        <taxon>Bacteria</taxon>
        <taxon>Pseudomonadati</taxon>
        <taxon>Pseudomonadota</taxon>
        <taxon>Gammaproteobacteria</taxon>
        <taxon>Vibrionales</taxon>
        <taxon>Vibrionaceae</taxon>
        <taxon>Vibrio</taxon>
    </lineage>
</organism>
<accession>A0A0C1ZJZ5</accession>
<name>A0A0C1ZJZ5_9VIBR</name>
<sequence length="195" mass="22282">MEDFERIVTALEHDKSIASIFGVILYTDSHPYIKKVMRDEDYWNAFNEITGEKFTVLSVKPKAGRLNTPSFPPGSLGHMVPIWKEPRDNYKLVDAFELQDKDTSQLPLLLIFTRVKDDVLKIEISITEQSVDSAYNSIKDSLEFCSKVIAGILPENLNNPEGLYASFSLQNDHRVRINKIKNCLKLYTFIKGLIP</sequence>
<gene>
    <name evidence="1" type="ORF">H735_08270</name>
</gene>
<dbReference type="RefSeq" id="WP_020196029.1">
    <property type="nucleotide sequence ID" value="NZ_BAOH01000037.1"/>
</dbReference>
<dbReference type="AlphaFoldDB" id="A0A0C1ZJZ5"/>
<comment type="caution">
    <text evidence="1">The sequence shown here is derived from an EMBL/GenBank/DDBJ whole genome shotgun (WGS) entry which is preliminary data.</text>
</comment>